<protein>
    <submittedName>
        <fullName evidence="8">Sulfatase</fullName>
    </submittedName>
</protein>
<dbReference type="InterPro" id="IPR000917">
    <property type="entry name" value="Sulfatase_N"/>
</dbReference>
<comment type="cofactor">
    <cofactor evidence="1">
        <name>Ca(2+)</name>
        <dbReference type="ChEBI" id="CHEBI:29108"/>
    </cofactor>
</comment>
<dbReference type="Proteomes" id="UP001252186">
    <property type="component" value="Unassembled WGS sequence"/>
</dbReference>
<proteinExistence type="inferred from homology"/>
<dbReference type="InterPro" id="IPR017850">
    <property type="entry name" value="Alkaline_phosphatase_core_sf"/>
</dbReference>
<evidence type="ECO:0000256" key="2">
    <source>
        <dbReference type="ARBA" id="ARBA00008779"/>
    </source>
</evidence>
<evidence type="ECO:0000256" key="6">
    <source>
        <dbReference type="ARBA" id="ARBA00022837"/>
    </source>
</evidence>
<dbReference type="Gene3D" id="3.40.720.10">
    <property type="entry name" value="Alkaline Phosphatase, subunit A"/>
    <property type="match status" value="1"/>
</dbReference>
<dbReference type="CDD" id="cd16030">
    <property type="entry name" value="iduronate-2-sulfatase"/>
    <property type="match status" value="1"/>
</dbReference>
<name>A0ABU2Y227_9FLAO</name>
<keyword evidence="5" id="KW-0378">Hydrolase</keyword>
<sequence length="552" mass="63453">MRSFFVRFITLFIGLTIYSQQTEKSSTKPNILMIMVDDLNDYQGAFGGHTQAKTPNIDKLAESGTKFTNAHTNVPVCSPSRNSLFTGIYPHNSRDFGWTPHFKQAVLKNHKTFIEYFKENGYQTLGTGKLLHKNVKSYWDDWGVPEGINYGPHAYSGIDKKGKRIMGHSSVPEPFRSINVVDGSFASLADTPITKNENGTIIETGWTYGQKRFRYENDNDRDLMPDEQHALWVKHKIKELELNVSNKPFFMGVGFVNPHTPLYAPQKYFDMFPLNEIQLPLIKENDNEDIHYSSVYDDTEMGLAYYKKLRKSYPNEDEGLRKFLQAYLACIAFMDDQVGIVMDAIDNSKFKDNTIVVFVSDHGWQMGEKEYLYKNSPWDESTRIPFIIRAPKFSKPKSEVHHAVSLIDIFPTLKDLCNLKGRTLNSSDSEKLDGYSLKPFLENQNSKNWKGPNGALTVLGAAINKPIEGIGFSSNPGALWHIQITKDLKESYVKQQNYSYRTEHWRYILYHNGKEELYNIKKDAKEWNNLADDTSLKQIKTQLKSEMMELIN</sequence>
<keyword evidence="4" id="KW-0732">Signal</keyword>
<dbReference type="PROSITE" id="PS00523">
    <property type="entry name" value="SULFATASE_1"/>
    <property type="match status" value="1"/>
</dbReference>
<dbReference type="EMBL" id="JAVRHV010000001">
    <property type="protein sequence ID" value="MDT0551861.1"/>
    <property type="molecule type" value="Genomic_DNA"/>
</dbReference>
<dbReference type="SUPFAM" id="SSF53649">
    <property type="entry name" value="Alkaline phosphatase-like"/>
    <property type="match status" value="1"/>
</dbReference>
<evidence type="ECO:0000259" key="7">
    <source>
        <dbReference type="Pfam" id="PF00884"/>
    </source>
</evidence>
<dbReference type="PANTHER" id="PTHR45953:SF1">
    <property type="entry name" value="IDURONATE 2-SULFATASE"/>
    <property type="match status" value="1"/>
</dbReference>
<reference evidence="8 9" key="1">
    <citation type="submission" date="2023-09" db="EMBL/GenBank/DDBJ databases">
        <authorList>
            <person name="Rey-Velasco X."/>
        </authorList>
    </citation>
    <scope>NUCLEOTIDE SEQUENCE [LARGE SCALE GENOMIC DNA]</scope>
    <source>
        <strain evidence="8 9">P050</strain>
    </source>
</reference>
<comment type="similarity">
    <text evidence="2">Belongs to the sulfatase family.</text>
</comment>
<dbReference type="Pfam" id="PF00884">
    <property type="entry name" value="Sulfatase"/>
    <property type="match status" value="1"/>
</dbReference>
<keyword evidence="6" id="KW-0106">Calcium</keyword>
<evidence type="ECO:0000256" key="3">
    <source>
        <dbReference type="ARBA" id="ARBA00022723"/>
    </source>
</evidence>
<keyword evidence="3" id="KW-0479">Metal-binding</keyword>
<dbReference type="RefSeq" id="WP_311591672.1">
    <property type="nucleotide sequence ID" value="NZ_JAVRHV010000001.1"/>
</dbReference>
<dbReference type="InterPro" id="IPR024607">
    <property type="entry name" value="Sulfatase_CS"/>
</dbReference>
<evidence type="ECO:0000313" key="8">
    <source>
        <dbReference type="EMBL" id="MDT0551861.1"/>
    </source>
</evidence>
<gene>
    <name evidence="8" type="ORF">RM519_01265</name>
</gene>
<organism evidence="8 9">
    <name type="scientific">Urechidicola vernalis</name>
    <dbReference type="NCBI Taxonomy" id="3075600"/>
    <lineage>
        <taxon>Bacteria</taxon>
        <taxon>Pseudomonadati</taxon>
        <taxon>Bacteroidota</taxon>
        <taxon>Flavobacteriia</taxon>
        <taxon>Flavobacteriales</taxon>
        <taxon>Flavobacteriaceae</taxon>
        <taxon>Urechidicola</taxon>
    </lineage>
</organism>
<evidence type="ECO:0000313" key="9">
    <source>
        <dbReference type="Proteomes" id="UP001252186"/>
    </source>
</evidence>
<dbReference type="PANTHER" id="PTHR45953">
    <property type="entry name" value="IDURONATE 2-SULFATASE"/>
    <property type="match status" value="1"/>
</dbReference>
<dbReference type="InterPro" id="IPR035874">
    <property type="entry name" value="IDS"/>
</dbReference>
<evidence type="ECO:0000256" key="5">
    <source>
        <dbReference type="ARBA" id="ARBA00022801"/>
    </source>
</evidence>
<keyword evidence="9" id="KW-1185">Reference proteome</keyword>
<comment type="caution">
    <text evidence="8">The sequence shown here is derived from an EMBL/GenBank/DDBJ whole genome shotgun (WGS) entry which is preliminary data.</text>
</comment>
<feature type="domain" description="Sulfatase N-terminal" evidence="7">
    <location>
        <begin position="29"/>
        <end position="417"/>
    </location>
</feature>
<evidence type="ECO:0000256" key="1">
    <source>
        <dbReference type="ARBA" id="ARBA00001913"/>
    </source>
</evidence>
<evidence type="ECO:0000256" key="4">
    <source>
        <dbReference type="ARBA" id="ARBA00022729"/>
    </source>
</evidence>
<accession>A0ABU2Y227</accession>